<dbReference type="InterPro" id="IPR035948">
    <property type="entry name" value="YwqG-like_sf"/>
</dbReference>
<dbReference type="Proteomes" id="UP000252914">
    <property type="component" value="Unassembled WGS sequence"/>
</dbReference>
<dbReference type="PANTHER" id="PTHR36436:SF6">
    <property type="entry name" value="SLL5081 PROTEIN"/>
    <property type="match status" value="1"/>
</dbReference>
<keyword evidence="2" id="KW-1185">Reference proteome</keyword>
<name>A0A367F8V0_9ACTN</name>
<organism evidence="1 2">
    <name type="scientific">Streptomyces diacarni</name>
    <dbReference type="NCBI Taxonomy" id="2800381"/>
    <lineage>
        <taxon>Bacteria</taxon>
        <taxon>Bacillati</taxon>
        <taxon>Actinomycetota</taxon>
        <taxon>Actinomycetes</taxon>
        <taxon>Kitasatosporales</taxon>
        <taxon>Streptomycetaceae</taxon>
        <taxon>Streptomyces</taxon>
    </lineage>
</organism>
<reference evidence="1 2" key="1">
    <citation type="submission" date="2018-06" db="EMBL/GenBank/DDBJ databases">
        <title>Streptomyces reniochalinae sp. nov. and Streptomyces diacarnus sp. nov. from marine sponges.</title>
        <authorList>
            <person name="Li L."/>
        </authorList>
    </citation>
    <scope>NUCLEOTIDE SEQUENCE [LARGE SCALE GENOMIC DNA]</scope>
    <source>
        <strain evidence="1 2">LHW51701</strain>
    </source>
</reference>
<protein>
    <submittedName>
        <fullName evidence="1">DUF1963 domain-containing protein</fullName>
    </submittedName>
</protein>
<dbReference type="SUPFAM" id="SSF103032">
    <property type="entry name" value="Hypothetical protein YwqG"/>
    <property type="match status" value="1"/>
</dbReference>
<dbReference type="Pfam" id="PF09234">
    <property type="entry name" value="DUF1963"/>
    <property type="match status" value="1"/>
</dbReference>
<dbReference type="PANTHER" id="PTHR36436">
    <property type="entry name" value="SLL5081 PROTEIN"/>
    <property type="match status" value="1"/>
</dbReference>
<proteinExistence type="predicted"/>
<dbReference type="EMBL" id="QOIN01000035">
    <property type="protein sequence ID" value="RCG26135.1"/>
    <property type="molecule type" value="Genomic_DNA"/>
</dbReference>
<gene>
    <name evidence="1" type="ORF">DTL70_08325</name>
</gene>
<comment type="caution">
    <text evidence="1">The sequence shown here is derived from an EMBL/GenBank/DDBJ whole genome shotgun (WGS) entry which is preliminary data.</text>
</comment>
<dbReference type="InterPro" id="IPR015315">
    <property type="entry name" value="DUF1963"/>
</dbReference>
<dbReference type="Gene3D" id="2.30.320.10">
    <property type="entry name" value="YwqG-like"/>
    <property type="match status" value="1"/>
</dbReference>
<dbReference type="AlphaFoldDB" id="A0A367F8V0"/>
<sequence length="281" mass="30908">MVIMTSASLDAWRDFAVQHLPFDVAKQWLGLLRPAVRLEVDDDSDGVVGRIGGLPRLPDGEDWPVWEGHGPLSLIASVDCAELPSDSVDIPLPSEGTLLFFFFDGQLDAYASWADGPSARDSRSGARVLYVPEGQDAPVRDAPAELEPFPSLPLTARTVMTPPDPSHPRAVAAFAPGTSYPGSYEHPIREEDFVDALIDFECEDDADSVHQIGGYAESIQDLVEIEVAGSEGDEWVLLAQFDGVDEADMVWGDSGILYWLIRPHDLAERRFDRAMFTWHMA</sequence>
<evidence type="ECO:0000313" key="2">
    <source>
        <dbReference type="Proteomes" id="UP000252914"/>
    </source>
</evidence>
<evidence type="ECO:0000313" key="1">
    <source>
        <dbReference type="EMBL" id="RCG26135.1"/>
    </source>
</evidence>
<accession>A0A367F8V0</accession>